<gene>
    <name evidence="1" type="ORF">AS033_14050</name>
    <name evidence="2" type="ORF">RSA11_07425</name>
</gene>
<reference evidence="1 3" key="1">
    <citation type="journal article" date="2015" name="Int. J. Syst. Evol. Microbiol.">
        <title>Exiguobacterium enclense sp. nov., isolated from sediment.</title>
        <authorList>
            <person name="Dastager S.G."/>
            <person name="Mawlankar R."/>
            <person name="Sonalkar V.V."/>
            <person name="Thorat M.N."/>
            <person name="Mual P."/>
            <person name="Verma A."/>
            <person name="Krishnamurthi S."/>
            <person name="Tang S.K."/>
            <person name="Li W.J."/>
        </authorList>
    </citation>
    <scope>NUCLEOTIDE SEQUENCE [LARGE SCALE GENOMIC DNA]</scope>
    <source>
        <strain evidence="1 3">NIO-1109</strain>
    </source>
</reference>
<proteinExistence type="predicted"/>
<dbReference type="RefSeq" id="WP_055967732.1">
    <property type="nucleotide sequence ID" value="NZ_FMYN01000006.1"/>
</dbReference>
<dbReference type="Proteomes" id="UP000053797">
    <property type="component" value="Unassembled WGS sequence"/>
</dbReference>
<name>A0A0V8GCB9_9BACL</name>
<evidence type="ECO:0000313" key="1">
    <source>
        <dbReference type="EMBL" id="KSU47782.1"/>
    </source>
</evidence>
<protein>
    <submittedName>
        <fullName evidence="1">Uncharacterized protein</fullName>
    </submittedName>
</protein>
<dbReference type="Proteomes" id="UP000072605">
    <property type="component" value="Unassembled WGS sequence"/>
</dbReference>
<evidence type="ECO:0000313" key="4">
    <source>
        <dbReference type="Proteomes" id="UP000072605"/>
    </source>
</evidence>
<comment type="caution">
    <text evidence="1">The sequence shown here is derived from an EMBL/GenBank/DDBJ whole genome shotgun (WGS) entry which is preliminary data.</text>
</comment>
<accession>A0A0V8GCB9</accession>
<dbReference type="EMBL" id="LDQV01000018">
    <property type="protein sequence ID" value="KTR27102.1"/>
    <property type="molecule type" value="Genomic_DNA"/>
</dbReference>
<sequence length="117" mass="13557">MQHLQKEMTHPVSLPTMNPLICLSIDSSIILHNDTSVTMTYKMDVMLFIALRERLSLKLLPPHHSGGITELVYIEEVDFESRQLTLFHVNDSSLSYHRYVENDYLLSEQPQLLLSIM</sequence>
<organism evidence="1 3">
    <name type="scientific">Exiguobacterium indicum</name>
    <dbReference type="NCBI Taxonomy" id="296995"/>
    <lineage>
        <taxon>Bacteria</taxon>
        <taxon>Bacillati</taxon>
        <taxon>Bacillota</taxon>
        <taxon>Bacilli</taxon>
        <taxon>Bacillales</taxon>
        <taxon>Bacillales Family XII. Incertae Sedis</taxon>
        <taxon>Exiguobacterium</taxon>
    </lineage>
</organism>
<dbReference type="EMBL" id="LNQL01000006">
    <property type="protein sequence ID" value="KSU47782.1"/>
    <property type="molecule type" value="Genomic_DNA"/>
</dbReference>
<evidence type="ECO:0000313" key="3">
    <source>
        <dbReference type="Proteomes" id="UP000053797"/>
    </source>
</evidence>
<dbReference type="OrthoDB" id="9928512at2"/>
<reference evidence="2 4" key="2">
    <citation type="journal article" date="2016" name="Front. Microbiol.">
        <title>Genomic Resource of Rice Seed Associated Bacteria.</title>
        <authorList>
            <person name="Midha S."/>
            <person name="Bansal K."/>
            <person name="Sharma S."/>
            <person name="Kumar N."/>
            <person name="Patil P.P."/>
            <person name="Chaudhry V."/>
            <person name="Patil P.B."/>
        </authorList>
    </citation>
    <scope>NUCLEOTIDE SEQUENCE [LARGE SCALE GENOMIC DNA]</scope>
    <source>
        <strain evidence="2 4">RSA11</strain>
    </source>
</reference>
<evidence type="ECO:0000313" key="2">
    <source>
        <dbReference type="EMBL" id="KTR27102.1"/>
    </source>
</evidence>
<dbReference type="AlphaFoldDB" id="A0A0V8GCB9"/>